<feature type="region of interest" description="Disordered" evidence="2">
    <location>
        <begin position="347"/>
        <end position="366"/>
    </location>
</feature>
<feature type="compositionally biased region" description="Low complexity" evidence="2">
    <location>
        <begin position="154"/>
        <end position="164"/>
    </location>
</feature>
<dbReference type="InterPro" id="IPR040466">
    <property type="entry name" value="NKAP"/>
</dbReference>
<feature type="domain" description="NF-kappa-B-activating protein C-terminal" evidence="3">
    <location>
        <begin position="242"/>
        <end position="341"/>
    </location>
</feature>
<comment type="similarity">
    <text evidence="1">Belongs to the NKAP family.</text>
</comment>
<dbReference type="OrthoDB" id="273141at2759"/>
<dbReference type="GO" id="GO:0005634">
    <property type="term" value="C:nucleus"/>
    <property type="evidence" value="ECO:0007669"/>
    <property type="project" value="TreeGrafter"/>
</dbReference>
<feature type="region of interest" description="Disordered" evidence="2">
    <location>
        <begin position="9"/>
        <end position="243"/>
    </location>
</feature>
<organism evidence="4 5">
    <name type="scientific">Gonapodya prolifera (strain JEL478)</name>
    <name type="common">Monoblepharis prolifera</name>
    <dbReference type="NCBI Taxonomy" id="1344416"/>
    <lineage>
        <taxon>Eukaryota</taxon>
        <taxon>Fungi</taxon>
        <taxon>Fungi incertae sedis</taxon>
        <taxon>Chytridiomycota</taxon>
        <taxon>Chytridiomycota incertae sedis</taxon>
        <taxon>Monoblepharidomycetes</taxon>
        <taxon>Monoblepharidales</taxon>
        <taxon>Gonapodyaceae</taxon>
        <taxon>Gonapodya</taxon>
    </lineage>
</organism>
<dbReference type="STRING" id="1344416.A0A139AA37"/>
<feature type="compositionally biased region" description="Basic and acidic residues" evidence="2">
    <location>
        <begin position="347"/>
        <end position="360"/>
    </location>
</feature>
<dbReference type="PANTHER" id="PTHR13087">
    <property type="entry name" value="NF-KAPPA B ACTIVATING PROTEIN"/>
    <property type="match status" value="1"/>
</dbReference>
<dbReference type="AlphaFoldDB" id="A0A139AA37"/>
<name>A0A139AA37_GONPJ</name>
<protein>
    <submittedName>
        <fullName evidence="4">DUF926-domain-containing protein</fullName>
    </submittedName>
</protein>
<dbReference type="GO" id="GO:0010468">
    <property type="term" value="P:regulation of gene expression"/>
    <property type="evidence" value="ECO:0007669"/>
    <property type="project" value="TreeGrafter"/>
</dbReference>
<feature type="compositionally biased region" description="Basic residues" evidence="2">
    <location>
        <begin position="71"/>
        <end position="104"/>
    </location>
</feature>
<dbReference type="Proteomes" id="UP000070544">
    <property type="component" value="Unassembled WGS sequence"/>
</dbReference>
<dbReference type="Pfam" id="PF06047">
    <property type="entry name" value="Nkap_C"/>
    <property type="match status" value="1"/>
</dbReference>
<gene>
    <name evidence="4" type="ORF">M427DRAFT_366466</name>
</gene>
<feature type="compositionally biased region" description="Polar residues" evidence="2">
    <location>
        <begin position="17"/>
        <end position="30"/>
    </location>
</feature>
<feature type="compositionally biased region" description="Basic and acidic residues" evidence="2">
    <location>
        <begin position="127"/>
        <end position="141"/>
    </location>
</feature>
<reference evidence="4 5" key="1">
    <citation type="journal article" date="2015" name="Genome Biol. Evol.">
        <title>Phylogenomic analyses indicate that early fungi evolved digesting cell walls of algal ancestors of land plants.</title>
        <authorList>
            <person name="Chang Y."/>
            <person name="Wang S."/>
            <person name="Sekimoto S."/>
            <person name="Aerts A.L."/>
            <person name="Choi C."/>
            <person name="Clum A."/>
            <person name="LaButti K.M."/>
            <person name="Lindquist E.A."/>
            <person name="Yee Ngan C."/>
            <person name="Ohm R.A."/>
            <person name="Salamov A.A."/>
            <person name="Grigoriev I.V."/>
            <person name="Spatafora J.W."/>
            <person name="Berbee M.L."/>
        </authorList>
    </citation>
    <scope>NUCLEOTIDE SEQUENCE [LARGE SCALE GENOMIC DNA]</scope>
    <source>
        <strain evidence="4 5">JEL478</strain>
    </source>
</reference>
<proteinExistence type="inferred from homology"/>
<evidence type="ECO:0000313" key="4">
    <source>
        <dbReference type="EMBL" id="KXS13671.1"/>
    </source>
</evidence>
<sequence length="366" mass="40317">MEAVVAVVVAGGDPSFPRSTWSRGASNAKTQHSRYGHPRPSARPRSRSLNRRWSRRKSGRTWTRRATQSSSKHRSSKSKSKSSRSKSSKSKSSKSKSSKSKSKSKSSSSRSNRRDTPPSSDDDTESDSDRDSDSASDDPKGRASSRPSKRRRSPSPTHPSSSSPKRVRHSRSPSVPSAPAVSDAGPAARAPSAPRDPSPEPNGEAADLDMDDLWAEKKIAPPEADVPVGPTPMSVDQASDERSYGGALLRGEGSAMAAYVKEGKRIPRRGEIGLTSEEISAYEGVGYVMSGSRHRRMNAVRLRKENQVISAEERRAMLQFNQEEKMKKENKIIAEFRDVVAERIKPRLQQLEREDAEREQQQAGRK</sequence>
<feature type="compositionally biased region" description="Basic residues" evidence="2">
    <location>
        <begin position="31"/>
        <end position="63"/>
    </location>
</feature>
<dbReference type="EMBL" id="KQ965776">
    <property type="protein sequence ID" value="KXS13671.1"/>
    <property type="molecule type" value="Genomic_DNA"/>
</dbReference>
<evidence type="ECO:0000256" key="2">
    <source>
        <dbReference type="SAM" id="MobiDB-lite"/>
    </source>
</evidence>
<evidence type="ECO:0000313" key="5">
    <source>
        <dbReference type="Proteomes" id="UP000070544"/>
    </source>
</evidence>
<dbReference type="GO" id="GO:0003682">
    <property type="term" value="F:chromatin binding"/>
    <property type="evidence" value="ECO:0007669"/>
    <property type="project" value="InterPro"/>
</dbReference>
<dbReference type="PANTHER" id="PTHR13087:SF0">
    <property type="entry name" value="NFKB ACTIVATING PROTEIN LIKE"/>
    <property type="match status" value="1"/>
</dbReference>
<feature type="compositionally biased region" description="Low complexity" evidence="2">
    <location>
        <begin position="172"/>
        <end position="193"/>
    </location>
</feature>
<dbReference type="InterPro" id="IPR009269">
    <property type="entry name" value="NKAP_C"/>
</dbReference>
<accession>A0A139AA37</accession>
<keyword evidence="5" id="KW-1185">Reference proteome</keyword>
<evidence type="ECO:0000259" key="3">
    <source>
        <dbReference type="Pfam" id="PF06047"/>
    </source>
</evidence>
<evidence type="ECO:0000256" key="1">
    <source>
        <dbReference type="ARBA" id="ARBA00009313"/>
    </source>
</evidence>